<keyword evidence="4 11" id="KW-1133">Transmembrane helix</keyword>
<dbReference type="Proteomes" id="UP001139308">
    <property type="component" value="Unassembled WGS sequence"/>
</dbReference>
<keyword evidence="8" id="KW-0868">Chloride</keyword>
<name>A0A9X1RT89_9BURK</name>
<dbReference type="Pfam" id="PF00654">
    <property type="entry name" value="Voltage_CLC"/>
    <property type="match status" value="1"/>
</dbReference>
<feature type="transmembrane region" description="Helical" evidence="11">
    <location>
        <begin position="407"/>
        <end position="428"/>
    </location>
</feature>
<evidence type="ECO:0000256" key="9">
    <source>
        <dbReference type="ARBA" id="ARBA00023303"/>
    </source>
</evidence>
<keyword evidence="6 11" id="KW-0472">Membrane</keyword>
<evidence type="ECO:0000256" key="5">
    <source>
        <dbReference type="ARBA" id="ARBA00023065"/>
    </source>
</evidence>
<dbReference type="SUPFAM" id="SSF81340">
    <property type="entry name" value="Clc chloride channel"/>
    <property type="match status" value="1"/>
</dbReference>
<evidence type="ECO:0000313" key="13">
    <source>
        <dbReference type="Proteomes" id="UP001139308"/>
    </source>
</evidence>
<dbReference type="SUPFAM" id="SSF54631">
    <property type="entry name" value="CBS-domain pair"/>
    <property type="match status" value="1"/>
</dbReference>
<evidence type="ECO:0000256" key="1">
    <source>
        <dbReference type="ARBA" id="ARBA00004141"/>
    </source>
</evidence>
<dbReference type="InterPro" id="IPR050368">
    <property type="entry name" value="ClC-type_chloride_channel"/>
</dbReference>
<proteinExistence type="predicted"/>
<dbReference type="InterPro" id="IPR001807">
    <property type="entry name" value="ClC"/>
</dbReference>
<evidence type="ECO:0000313" key="12">
    <source>
        <dbReference type="EMBL" id="MCG5076920.1"/>
    </source>
</evidence>
<feature type="transmembrane region" description="Helical" evidence="11">
    <location>
        <begin position="40"/>
        <end position="68"/>
    </location>
</feature>
<keyword evidence="9" id="KW-0407">Ion channel</keyword>
<feature type="transmembrane region" description="Helical" evidence="11">
    <location>
        <begin position="225"/>
        <end position="244"/>
    </location>
</feature>
<feature type="transmembrane region" description="Helical" evidence="11">
    <location>
        <begin position="188"/>
        <end position="213"/>
    </location>
</feature>
<dbReference type="InterPro" id="IPR046342">
    <property type="entry name" value="CBS_dom_sf"/>
</dbReference>
<dbReference type="RefSeq" id="WP_238466831.1">
    <property type="nucleotide sequence ID" value="NZ_JAKLJA010000029.1"/>
</dbReference>
<evidence type="ECO:0000256" key="2">
    <source>
        <dbReference type="ARBA" id="ARBA00022448"/>
    </source>
</evidence>
<dbReference type="EMBL" id="JAKLJA010000029">
    <property type="protein sequence ID" value="MCG5076920.1"/>
    <property type="molecule type" value="Genomic_DNA"/>
</dbReference>
<keyword evidence="3 11" id="KW-0812">Transmembrane</keyword>
<comment type="caution">
    <text evidence="12">The sequence shown here is derived from an EMBL/GenBank/DDBJ whole genome shotgun (WGS) entry which is preliminary data.</text>
</comment>
<dbReference type="PRINTS" id="PR00762">
    <property type="entry name" value="CLCHANNEL"/>
</dbReference>
<feature type="transmembrane region" description="Helical" evidence="11">
    <location>
        <begin position="350"/>
        <end position="368"/>
    </location>
</feature>
<organism evidence="12 13">
    <name type="scientific">Paraburkholderia tagetis</name>
    <dbReference type="NCBI Taxonomy" id="2913261"/>
    <lineage>
        <taxon>Bacteria</taxon>
        <taxon>Pseudomonadati</taxon>
        <taxon>Pseudomonadota</taxon>
        <taxon>Betaproteobacteria</taxon>
        <taxon>Burkholderiales</taxon>
        <taxon>Burkholderiaceae</taxon>
        <taxon>Paraburkholderia</taxon>
    </lineage>
</organism>
<protein>
    <submittedName>
        <fullName evidence="12">Chloride channel protein</fullName>
    </submittedName>
</protein>
<evidence type="ECO:0000256" key="10">
    <source>
        <dbReference type="SAM" id="MobiDB-lite"/>
    </source>
</evidence>
<sequence length="654" mass="68319">MNDETRQQAISKAARRAVHVASGRAAPAAVPDDDTQPVGIYLLCFYAFLVGIVTGLGAVVFRGLIGAVHNTFFLGRLSFSYDASRFTPAAPWGAWVILVPVAGGLVVTWLVSTFAPEAKGHGVPEVMDAIYFRRGVIRPVVAVVKSLASAFAIGTGAAVGREGPIIQIGSALGSTLGQAMPMAAGQRITLVAAGAGAGIAATFNTPIGGVLFATELMMPEISVNTFLPVALATGTATFVGRLFFGGEPAFLVPVQLGALPNHPGSALTMLLYAVLGAITGVAAAGLIRALHWAEDSFDRIRSRYWRHALGMLLVGSLMYVLMRHAGHYYVEGVGYATIQATLYGQLQGGLFLLALALAKMFATSVSLGSGSSGGVFSPSLYMGATLGAAIASAFQLVLPGVPVSAPAFAMVGMGAMVGAGTGAAMTAVAMIFEMTRDYDIVLPMIIAVAFGLGARRLLSPESIYTLKLTRRGHVIPNALHANMFMVQSAAQVMETDVLVLDAAVPFRDLLRSPGDPAFRHVVVTRNGQINGVLRINTGLRKAVSRDDPSVTLGRLAQHNYIVVAESDAAFDVINQLRQHRATMAIVVTGDASAMLRVSGVIAKEHIADAVASSIRIFPARANKGTRSSPEAGDPSRGDPPASGAKTENRRETES</sequence>
<dbReference type="PANTHER" id="PTHR43427">
    <property type="entry name" value="CHLORIDE CHANNEL PROTEIN CLC-E"/>
    <property type="match status" value="1"/>
</dbReference>
<feature type="transmembrane region" description="Helical" evidence="11">
    <location>
        <begin position="440"/>
        <end position="458"/>
    </location>
</feature>
<evidence type="ECO:0000256" key="11">
    <source>
        <dbReference type="SAM" id="Phobius"/>
    </source>
</evidence>
<evidence type="ECO:0000256" key="6">
    <source>
        <dbReference type="ARBA" id="ARBA00023136"/>
    </source>
</evidence>
<keyword evidence="5" id="KW-0406">Ion transport</keyword>
<evidence type="ECO:0000256" key="8">
    <source>
        <dbReference type="ARBA" id="ARBA00023214"/>
    </source>
</evidence>
<feature type="transmembrane region" description="Helical" evidence="11">
    <location>
        <begin position="380"/>
        <end position="401"/>
    </location>
</feature>
<comment type="subcellular location">
    <subcellularLocation>
        <location evidence="1">Membrane</location>
        <topology evidence="1">Multi-pass membrane protein</topology>
    </subcellularLocation>
</comment>
<feature type="transmembrane region" description="Helical" evidence="11">
    <location>
        <begin position="89"/>
        <end position="111"/>
    </location>
</feature>
<dbReference type="PANTHER" id="PTHR43427:SF6">
    <property type="entry name" value="CHLORIDE CHANNEL PROTEIN CLC-E"/>
    <property type="match status" value="1"/>
</dbReference>
<evidence type="ECO:0000256" key="4">
    <source>
        <dbReference type="ARBA" id="ARBA00022989"/>
    </source>
</evidence>
<feature type="region of interest" description="Disordered" evidence="10">
    <location>
        <begin position="618"/>
        <end position="654"/>
    </location>
</feature>
<dbReference type="AlphaFoldDB" id="A0A9X1RT89"/>
<keyword evidence="13" id="KW-1185">Reference proteome</keyword>
<dbReference type="CDD" id="cd00400">
    <property type="entry name" value="Voltage_gated_ClC"/>
    <property type="match status" value="1"/>
</dbReference>
<keyword evidence="2" id="KW-0813">Transport</keyword>
<gene>
    <name evidence="12" type="ORF">L5014_26815</name>
</gene>
<dbReference type="Gene3D" id="1.10.3080.10">
    <property type="entry name" value="Clc chloride channel"/>
    <property type="match status" value="1"/>
</dbReference>
<dbReference type="InterPro" id="IPR014743">
    <property type="entry name" value="Cl-channel_core"/>
</dbReference>
<accession>A0A9X1RT89</accession>
<dbReference type="GO" id="GO:0034707">
    <property type="term" value="C:chloride channel complex"/>
    <property type="evidence" value="ECO:0007669"/>
    <property type="project" value="UniProtKB-KW"/>
</dbReference>
<evidence type="ECO:0000256" key="3">
    <source>
        <dbReference type="ARBA" id="ARBA00022692"/>
    </source>
</evidence>
<keyword evidence="7" id="KW-0869">Chloride channel</keyword>
<dbReference type="GO" id="GO:0005254">
    <property type="term" value="F:chloride channel activity"/>
    <property type="evidence" value="ECO:0007669"/>
    <property type="project" value="UniProtKB-KW"/>
</dbReference>
<dbReference type="Gene3D" id="3.10.580.10">
    <property type="entry name" value="CBS-domain"/>
    <property type="match status" value="1"/>
</dbReference>
<feature type="transmembrane region" description="Helical" evidence="11">
    <location>
        <begin position="264"/>
        <end position="287"/>
    </location>
</feature>
<feature type="transmembrane region" description="Helical" evidence="11">
    <location>
        <begin position="308"/>
        <end position="330"/>
    </location>
</feature>
<reference evidence="12" key="1">
    <citation type="submission" date="2022-01" db="EMBL/GenBank/DDBJ databases">
        <title>Genome sequence and assembly of Parabukholderia sp. RG36.</title>
        <authorList>
            <person name="Chhetri G."/>
        </authorList>
    </citation>
    <scope>NUCLEOTIDE SEQUENCE</scope>
    <source>
        <strain evidence="12">RG36</strain>
    </source>
</reference>
<evidence type="ECO:0000256" key="7">
    <source>
        <dbReference type="ARBA" id="ARBA00023173"/>
    </source>
</evidence>